<evidence type="ECO:0000313" key="2">
    <source>
        <dbReference type="Proteomes" id="UP001189000"/>
    </source>
</evidence>
<dbReference type="EMBL" id="NWGY01000001">
    <property type="protein sequence ID" value="MDV3662754.1"/>
    <property type="molecule type" value="Genomic_DNA"/>
</dbReference>
<proteinExistence type="predicted"/>
<organism evidence="1 2">
    <name type="scientific">Elizabethkingia anophelis</name>
    <dbReference type="NCBI Taxonomy" id="1117645"/>
    <lineage>
        <taxon>Bacteria</taxon>
        <taxon>Pseudomonadati</taxon>
        <taxon>Bacteroidota</taxon>
        <taxon>Flavobacteriia</taxon>
        <taxon>Flavobacteriales</taxon>
        <taxon>Weeksellaceae</taxon>
        <taxon>Elizabethkingia</taxon>
    </lineage>
</organism>
<sequence length="60" mass="7064">MAKIYPNLRNISLPDSSKEIEKWRKAIELTKLNSQLDIAITNENYHLAHELKCKIEELKK</sequence>
<accession>A0AAE4T3L3</accession>
<dbReference type="RefSeq" id="WP_076752737.1">
    <property type="nucleotide sequence ID" value="NZ_CP077750.1"/>
</dbReference>
<dbReference type="Proteomes" id="UP001189000">
    <property type="component" value="Unassembled WGS sequence"/>
</dbReference>
<evidence type="ECO:0000313" key="1">
    <source>
        <dbReference type="EMBL" id="MDV3662754.1"/>
    </source>
</evidence>
<name>A0AAE4T3L3_9FLAO</name>
<protein>
    <submittedName>
        <fullName evidence="1">Uncharacterized protein</fullName>
    </submittedName>
</protein>
<dbReference type="AlphaFoldDB" id="A0AAE4T3L3"/>
<gene>
    <name evidence="1" type="ORF">CMU51_01615</name>
</gene>
<comment type="caution">
    <text evidence="1">The sequence shown here is derived from an EMBL/GenBank/DDBJ whole genome shotgun (WGS) entry which is preliminary data.</text>
</comment>
<reference evidence="1" key="1">
    <citation type="submission" date="2023-02" db="EMBL/GenBank/DDBJ databases">
        <title>Elizabethkingia anophelis draft genomes.</title>
        <authorList>
            <person name="Nicholson A.C."/>
            <person name="Whitney A.M."/>
            <person name="Humrighouse B.W."/>
            <person name="Villarma A."/>
            <person name="Bell M."/>
            <person name="Mcquiston J."/>
        </authorList>
    </citation>
    <scope>NUCLEOTIDE SEQUENCE</scope>
    <source>
        <strain evidence="1">B4955</strain>
    </source>
</reference>